<evidence type="ECO:0000256" key="1">
    <source>
        <dbReference type="PROSITE-ProRule" id="PRU01324"/>
    </source>
</evidence>
<sequence>MSFKTTNPNLKMKNTNRVSSTKSGFTYLKMNANKISPLKELDRMYSLSLNNSEVVPLNKKFPDSLDKIKSLNCNYSVKNKITRKNSSIKPFIYSPHKYKKPSIKVSIPIECSDGFYKVSSILRASKPMSEAKNGGQVSQIKPVSISSSKKNDLKFNMTVNSFEKSGLPYLKINPHKISPLKELEFFKEYMSDKILINKTYDNVECNPQFSSVSKAPIYNNGEVALWNERENSSIVEFPMEWDNLDWGIDDYYQDITDYKKYYSKISSKEQRDNYYADYTAEFQEYKTLRDLILKNKRSFEGLRLHLSTCQRETEKYKVIKIFLYQNYAGLI</sequence>
<dbReference type="EMBL" id="BMAO01028342">
    <property type="protein sequence ID" value="GFR23800.1"/>
    <property type="molecule type" value="Genomic_DNA"/>
</dbReference>
<organism evidence="3 4">
    <name type="scientific">Trichonephila clavata</name>
    <name type="common">Joro spider</name>
    <name type="synonym">Nephila clavata</name>
    <dbReference type="NCBI Taxonomy" id="2740835"/>
    <lineage>
        <taxon>Eukaryota</taxon>
        <taxon>Metazoa</taxon>
        <taxon>Ecdysozoa</taxon>
        <taxon>Arthropoda</taxon>
        <taxon>Chelicerata</taxon>
        <taxon>Arachnida</taxon>
        <taxon>Araneae</taxon>
        <taxon>Araneomorphae</taxon>
        <taxon>Entelegynae</taxon>
        <taxon>Araneoidea</taxon>
        <taxon>Nephilidae</taxon>
        <taxon>Trichonephila</taxon>
    </lineage>
</organism>
<name>A0A8X6LVR7_TRICU</name>
<dbReference type="AlphaFoldDB" id="A0A8X6LVR7"/>
<dbReference type="PROSITE" id="PS51980">
    <property type="entry name" value="OCEL"/>
    <property type="match status" value="1"/>
</dbReference>
<gene>
    <name evidence="3" type="ORF">TNCT_603911</name>
</gene>
<dbReference type="OrthoDB" id="6433770at2759"/>
<dbReference type="Gene3D" id="6.10.140.340">
    <property type="match status" value="1"/>
</dbReference>
<dbReference type="InterPro" id="IPR010844">
    <property type="entry name" value="Occludin_ELL"/>
</dbReference>
<comment type="caution">
    <text evidence="3">The sequence shown here is derived from an EMBL/GenBank/DDBJ whole genome shotgun (WGS) entry which is preliminary data.</text>
</comment>
<evidence type="ECO:0000259" key="2">
    <source>
        <dbReference type="PROSITE" id="PS51980"/>
    </source>
</evidence>
<feature type="domain" description="OCEL" evidence="2">
    <location>
        <begin position="256"/>
        <end position="331"/>
    </location>
</feature>
<evidence type="ECO:0000313" key="3">
    <source>
        <dbReference type="EMBL" id="GFR23800.1"/>
    </source>
</evidence>
<comment type="similarity">
    <text evidence="1">Belongs to the ELL/occludin family.</text>
</comment>
<reference evidence="3" key="1">
    <citation type="submission" date="2020-07" db="EMBL/GenBank/DDBJ databases">
        <title>Multicomponent nature underlies the extraordinary mechanical properties of spider dragline silk.</title>
        <authorList>
            <person name="Kono N."/>
            <person name="Nakamura H."/>
            <person name="Mori M."/>
            <person name="Yoshida Y."/>
            <person name="Ohtoshi R."/>
            <person name="Malay A.D."/>
            <person name="Moran D.A.P."/>
            <person name="Tomita M."/>
            <person name="Numata K."/>
            <person name="Arakawa K."/>
        </authorList>
    </citation>
    <scope>NUCLEOTIDE SEQUENCE</scope>
</reference>
<proteinExistence type="inferred from homology"/>
<dbReference type="Proteomes" id="UP000887116">
    <property type="component" value="Unassembled WGS sequence"/>
</dbReference>
<accession>A0A8X6LVR7</accession>
<evidence type="ECO:0000313" key="4">
    <source>
        <dbReference type="Proteomes" id="UP000887116"/>
    </source>
</evidence>
<protein>
    <recommendedName>
        <fullName evidence="2">OCEL domain-containing protein</fullName>
    </recommendedName>
</protein>
<keyword evidence="4" id="KW-1185">Reference proteome</keyword>
<dbReference type="SUPFAM" id="SSF144292">
    <property type="entry name" value="occludin/ELL-like"/>
    <property type="match status" value="1"/>
</dbReference>
<dbReference type="Pfam" id="PF07303">
    <property type="entry name" value="Occludin_ELL"/>
    <property type="match status" value="1"/>
</dbReference>